<dbReference type="SUPFAM" id="SSF53187">
    <property type="entry name" value="Zn-dependent exopeptidases"/>
    <property type="match status" value="1"/>
</dbReference>
<dbReference type="Gene3D" id="3.40.630.10">
    <property type="entry name" value="Zn peptidases"/>
    <property type="match status" value="1"/>
</dbReference>
<dbReference type="InterPro" id="IPR007484">
    <property type="entry name" value="Peptidase_M28"/>
</dbReference>
<reference evidence="3 4" key="2">
    <citation type="submission" date="2020-03" db="EMBL/GenBank/DDBJ databases">
        <authorList>
            <person name="Ichikawa N."/>
            <person name="Kimura A."/>
            <person name="Kitahashi Y."/>
            <person name="Uohara A."/>
        </authorList>
    </citation>
    <scope>NUCLEOTIDE SEQUENCE [LARGE SCALE GENOMIC DNA]</scope>
    <source>
        <strain evidence="3 4">NBRC 108638</strain>
    </source>
</reference>
<dbReference type="AlphaFoldDB" id="A0A6V8LFE4"/>
<dbReference type="RefSeq" id="WP_173082425.1">
    <property type="nucleotide sequence ID" value="NZ_BAABJB010000022.1"/>
</dbReference>
<organism evidence="3 4">
    <name type="scientific">Phytohabitans rumicis</name>
    <dbReference type="NCBI Taxonomy" id="1076125"/>
    <lineage>
        <taxon>Bacteria</taxon>
        <taxon>Bacillati</taxon>
        <taxon>Actinomycetota</taxon>
        <taxon>Actinomycetes</taxon>
        <taxon>Micromonosporales</taxon>
        <taxon>Micromonosporaceae</taxon>
    </lineage>
</organism>
<sequence>MRRRDVLLGSSALGVGAALPALPPAPYLPDEDTIFGWIKTVYSHGIRRPGYPADVWAERWIASRFRRFGLERVRLEPVPAQRWRPHRWSLRVTPNGGATRSVPCYPVPYAAPADGLELELAGYDPSVSAAGKAVLYDVRFLRLPADLGLSAVLPDRVVDPDRTLPGTEHVLPFGPELLAVMEPSIAAGAAAFIGSLTGHPDDSHHYYVPYDAVRRPIPGVWISGSDGAWLRGLLAAGPVHVRLTATSTVDTITSHNVVGELPGADDDLVIVGSHHDGPWSSAVEDGSGIALVLAQAAYWSSVPAAERPHRMVFLLHAAHVAGFTGQLDFIARHRAELDRTVLEVHLEHAARLPANGLPVPRWFFTSQVPALEAAVRGALVAEGVHRSLILTPTALGEQPPTDAAFYYRAGVPIVNFLSAPYYLFDRADTLDKVDRAGLVPLTRATIRVIQSTRGVTPADWRRLVSRPPSTIARPNRRRAEAERQKRS</sequence>
<gene>
    <name evidence="3" type="ORF">Prum_086660</name>
</gene>
<feature type="compositionally biased region" description="Basic and acidic residues" evidence="1">
    <location>
        <begin position="477"/>
        <end position="487"/>
    </location>
</feature>
<dbReference type="EMBL" id="BLPG01000001">
    <property type="protein sequence ID" value="GFJ95024.1"/>
    <property type="molecule type" value="Genomic_DNA"/>
</dbReference>
<reference evidence="3 4" key="1">
    <citation type="submission" date="2020-03" db="EMBL/GenBank/DDBJ databases">
        <title>Whole genome shotgun sequence of Phytohabitans rumicis NBRC 108638.</title>
        <authorList>
            <person name="Komaki H."/>
            <person name="Tamura T."/>
        </authorList>
    </citation>
    <scope>NUCLEOTIDE SEQUENCE [LARGE SCALE GENOMIC DNA]</scope>
    <source>
        <strain evidence="3 4">NBRC 108638</strain>
    </source>
</reference>
<feature type="domain" description="Peptidase M28" evidence="2">
    <location>
        <begin position="256"/>
        <end position="442"/>
    </location>
</feature>
<evidence type="ECO:0000256" key="1">
    <source>
        <dbReference type="SAM" id="MobiDB-lite"/>
    </source>
</evidence>
<evidence type="ECO:0000313" key="3">
    <source>
        <dbReference type="EMBL" id="GFJ95024.1"/>
    </source>
</evidence>
<name>A0A6V8LFE4_9ACTN</name>
<keyword evidence="4" id="KW-1185">Reference proteome</keyword>
<accession>A0A6V8LFE4</accession>
<feature type="region of interest" description="Disordered" evidence="1">
    <location>
        <begin position="468"/>
        <end position="487"/>
    </location>
</feature>
<evidence type="ECO:0000259" key="2">
    <source>
        <dbReference type="Pfam" id="PF04389"/>
    </source>
</evidence>
<dbReference type="Gene3D" id="3.50.30.30">
    <property type="match status" value="1"/>
</dbReference>
<proteinExistence type="predicted"/>
<protein>
    <recommendedName>
        <fullName evidence="2">Peptidase M28 domain-containing protein</fullName>
    </recommendedName>
</protein>
<comment type="caution">
    <text evidence="3">The sequence shown here is derived from an EMBL/GenBank/DDBJ whole genome shotgun (WGS) entry which is preliminary data.</text>
</comment>
<dbReference type="Proteomes" id="UP000482960">
    <property type="component" value="Unassembled WGS sequence"/>
</dbReference>
<evidence type="ECO:0000313" key="4">
    <source>
        <dbReference type="Proteomes" id="UP000482960"/>
    </source>
</evidence>
<dbReference type="Pfam" id="PF04389">
    <property type="entry name" value="Peptidase_M28"/>
    <property type="match status" value="1"/>
</dbReference>